<keyword evidence="7 8" id="KW-0503">Monooxygenase</keyword>
<dbReference type="GO" id="GO:0004497">
    <property type="term" value="F:monooxygenase activity"/>
    <property type="evidence" value="ECO:0007669"/>
    <property type="project" value="UniProtKB-KW"/>
</dbReference>
<evidence type="ECO:0000256" key="4">
    <source>
        <dbReference type="ARBA" id="ARBA00022827"/>
    </source>
</evidence>
<dbReference type="AlphaFoldDB" id="A0A8K0R687"/>
<keyword evidence="4" id="KW-0274">FAD</keyword>
<evidence type="ECO:0000256" key="7">
    <source>
        <dbReference type="ARBA" id="ARBA00023033"/>
    </source>
</evidence>
<organism evidence="8 9">
    <name type="scientific">Paraphoma chrysanthemicola</name>
    <dbReference type="NCBI Taxonomy" id="798071"/>
    <lineage>
        <taxon>Eukaryota</taxon>
        <taxon>Fungi</taxon>
        <taxon>Dikarya</taxon>
        <taxon>Ascomycota</taxon>
        <taxon>Pezizomycotina</taxon>
        <taxon>Dothideomycetes</taxon>
        <taxon>Pleosporomycetidae</taxon>
        <taxon>Pleosporales</taxon>
        <taxon>Pleosporineae</taxon>
        <taxon>Phaeosphaeriaceae</taxon>
        <taxon>Paraphoma</taxon>
    </lineage>
</organism>
<gene>
    <name evidence="8" type="ORF">FB567DRAFT_441972</name>
</gene>
<dbReference type="OrthoDB" id="66881at2759"/>
<dbReference type="Pfam" id="PF13738">
    <property type="entry name" value="Pyr_redox_3"/>
    <property type="match status" value="1"/>
</dbReference>
<dbReference type="InterPro" id="IPR036188">
    <property type="entry name" value="FAD/NAD-bd_sf"/>
</dbReference>
<accession>A0A8K0R687</accession>
<evidence type="ECO:0000256" key="1">
    <source>
        <dbReference type="ARBA" id="ARBA00001974"/>
    </source>
</evidence>
<dbReference type="FunFam" id="3.50.50.60:FF:000341">
    <property type="entry name" value="Baeyer-Villiger monooxygenase"/>
    <property type="match status" value="1"/>
</dbReference>
<comment type="similarity">
    <text evidence="2">Belongs to the FAD-binding monooxygenase family.</text>
</comment>
<evidence type="ECO:0000256" key="6">
    <source>
        <dbReference type="ARBA" id="ARBA00023002"/>
    </source>
</evidence>
<dbReference type="PANTHER" id="PTHR43098:SF4">
    <property type="entry name" value="BLR3857 PROTEIN"/>
    <property type="match status" value="1"/>
</dbReference>
<dbReference type="EMBL" id="JAGMVJ010000008">
    <property type="protein sequence ID" value="KAH7088005.1"/>
    <property type="molecule type" value="Genomic_DNA"/>
</dbReference>
<keyword evidence="9" id="KW-1185">Reference proteome</keyword>
<evidence type="ECO:0000256" key="5">
    <source>
        <dbReference type="ARBA" id="ARBA00022857"/>
    </source>
</evidence>
<keyword evidence="6" id="KW-0560">Oxidoreductase</keyword>
<dbReference type="PANTHER" id="PTHR43098">
    <property type="entry name" value="L-ORNITHINE N(5)-MONOOXYGENASE-RELATED"/>
    <property type="match status" value="1"/>
</dbReference>
<evidence type="ECO:0000256" key="3">
    <source>
        <dbReference type="ARBA" id="ARBA00022630"/>
    </source>
</evidence>
<evidence type="ECO:0000313" key="9">
    <source>
        <dbReference type="Proteomes" id="UP000813461"/>
    </source>
</evidence>
<dbReference type="SUPFAM" id="SSF51905">
    <property type="entry name" value="FAD/NAD(P)-binding domain"/>
    <property type="match status" value="1"/>
</dbReference>
<dbReference type="Gene3D" id="3.50.50.60">
    <property type="entry name" value="FAD/NAD(P)-binding domain"/>
    <property type="match status" value="2"/>
</dbReference>
<keyword evidence="5" id="KW-0521">NADP</keyword>
<proteinExistence type="inferred from homology"/>
<dbReference type="Proteomes" id="UP000813461">
    <property type="component" value="Unassembled WGS sequence"/>
</dbReference>
<keyword evidence="3" id="KW-0285">Flavoprotein</keyword>
<comment type="caution">
    <text evidence="8">The sequence shown here is derived from an EMBL/GenBank/DDBJ whole genome shotgun (WGS) entry which is preliminary data.</text>
</comment>
<evidence type="ECO:0000313" key="8">
    <source>
        <dbReference type="EMBL" id="KAH7088005.1"/>
    </source>
</evidence>
<reference evidence="8" key="1">
    <citation type="journal article" date="2021" name="Nat. Commun.">
        <title>Genetic determinants of endophytism in the Arabidopsis root mycobiome.</title>
        <authorList>
            <person name="Mesny F."/>
            <person name="Miyauchi S."/>
            <person name="Thiergart T."/>
            <person name="Pickel B."/>
            <person name="Atanasova L."/>
            <person name="Karlsson M."/>
            <person name="Huettel B."/>
            <person name="Barry K.W."/>
            <person name="Haridas S."/>
            <person name="Chen C."/>
            <person name="Bauer D."/>
            <person name="Andreopoulos W."/>
            <person name="Pangilinan J."/>
            <person name="LaButti K."/>
            <person name="Riley R."/>
            <person name="Lipzen A."/>
            <person name="Clum A."/>
            <person name="Drula E."/>
            <person name="Henrissat B."/>
            <person name="Kohler A."/>
            <person name="Grigoriev I.V."/>
            <person name="Martin F.M."/>
            <person name="Hacquard S."/>
        </authorList>
    </citation>
    <scope>NUCLEOTIDE SEQUENCE</scope>
    <source>
        <strain evidence="8">MPI-SDFR-AT-0120</strain>
    </source>
</reference>
<protein>
    <submittedName>
        <fullName evidence="8">Phenylacetone monooxygenase</fullName>
    </submittedName>
</protein>
<comment type="cofactor">
    <cofactor evidence="1">
        <name>FAD</name>
        <dbReference type="ChEBI" id="CHEBI:57692"/>
    </cofactor>
</comment>
<dbReference type="InterPro" id="IPR050775">
    <property type="entry name" value="FAD-binding_Monooxygenases"/>
</dbReference>
<name>A0A8K0R687_9PLEO</name>
<evidence type="ECO:0000256" key="2">
    <source>
        <dbReference type="ARBA" id="ARBA00010139"/>
    </source>
</evidence>
<sequence>MTARYTHERTKRFKKAGMEQYHHVVGSKSSVLPDLVQDQFVEPGFKRDPVTEEHDIVIAGGGVGGIIMACRLVKAGFKNIKIIERGGDFGGVWYWNRYPGIQIDIESYIYMPMLEDTGYIPTRKYAYGNEIFQYLCTLARHFGLYDKVLFQTGVRAMRWNESTLRWNVETTRDDLISAKFLVSAVGPFNIPKFPGIPGIELFKGKSMHTSRWDYEYTGGDTEGNLTKLSDKRVGIIGTGATSIQVTPHLGKWAKELYVFQRTPSSIDLRNNQPTDIEHFKSLPAGWQRERMDNFAAICTGHAVKQDLVNDGWTESLQALTGWFGQSKTGHTSSATPEETAKALQMADYMKTESIRKRVDQIVKDPVAANALKPYFNLFCKRPCFHDDYLPTFNRPSVTMVDTNGQGVDRVTEKGIVVGDKEYELDCIIYATGFEFNTDWKIRNDLNMYGVDGQDFNEKYSDGPITLHGWGTNGFPNCFIVNSSQNAGFPNYHQSLDDQAAHLVHIFSKVRDENIERFEVTKEAEQAWLDEIIRISKDRTAFLLTCTPGYYNDEGAPGEKTARNSPYGGNPATFLQIAKDWRDENKLEGVSVRYASAQA</sequence>